<comment type="similarity">
    <text evidence="1 4">Belongs to the short-chain dehydrogenases/reductases (SDR) family.</text>
</comment>
<dbReference type="GO" id="GO:0016616">
    <property type="term" value="F:oxidoreductase activity, acting on the CH-OH group of donors, NAD or NADP as acceptor"/>
    <property type="evidence" value="ECO:0007669"/>
    <property type="project" value="TreeGrafter"/>
</dbReference>
<evidence type="ECO:0000256" key="2">
    <source>
        <dbReference type="ARBA" id="ARBA00022857"/>
    </source>
</evidence>
<dbReference type="GO" id="GO:0048038">
    <property type="term" value="F:quinone binding"/>
    <property type="evidence" value="ECO:0007669"/>
    <property type="project" value="TreeGrafter"/>
</dbReference>
<name>A0AAV9HAH5_9PEZI</name>
<proteinExistence type="inferred from homology"/>
<feature type="region of interest" description="Disordered" evidence="5">
    <location>
        <begin position="154"/>
        <end position="176"/>
    </location>
</feature>
<sequence length="294" mass="31106">MTLHSLKGKIALITGGTKGIGLAISRRFASEGASVIMASTTASPSSSGFRDLIDHATPAAAAAEVAGHQQTSPARPQVHAAVALDVSSPSSWKSLLRSHPEIDILVNCAGVTLNKLLVPTSEEEISSVISTNLAGTILGCKLVGRSMILQLRQDRQRQRQQQQQQQQDKGEPDDFLSGVVKVPTEKSIINISSLLAQKSVTGTSVYAASKAGILGLTTSLSQEYGRQGIRVNAILPGYIKTSMTEHLDTEKRLEQIPLHRFGTGEEVADAAAFLAKNPYANNCILNLDGGLSAS</sequence>
<evidence type="ECO:0000256" key="5">
    <source>
        <dbReference type="SAM" id="MobiDB-lite"/>
    </source>
</evidence>
<dbReference type="InterPro" id="IPR020904">
    <property type="entry name" value="Sc_DH/Rdtase_CS"/>
</dbReference>
<gene>
    <name evidence="6" type="ORF">QBC42DRAFT_33831</name>
</gene>
<dbReference type="Proteomes" id="UP001321749">
    <property type="component" value="Unassembled WGS sequence"/>
</dbReference>
<evidence type="ECO:0000313" key="7">
    <source>
        <dbReference type="Proteomes" id="UP001321749"/>
    </source>
</evidence>
<organism evidence="6 7">
    <name type="scientific">Cladorrhinum samala</name>
    <dbReference type="NCBI Taxonomy" id="585594"/>
    <lineage>
        <taxon>Eukaryota</taxon>
        <taxon>Fungi</taxon>
        <taxon>Dikarya</taxon>
        <taxon>Ascomycota</taxon>
        <taxon>Pezizomycotina</taxon>
        <taxon>Sordariomycetes</taxon>
        <taxon>Sordariomycetidae</taxon>
        <taxon>Sordariales</taxon>
        <taxon>Podosporaceae</taxon>
        <taxon>Cladorrhinum</taxon>
    </lineage>
</organism>
<dbReference type="Pfam" id="PF00106">
    <property type="entry name" value="adh_short"/>
    <property type="match status" value="1"/>
</dbReference>
<dbReference type="Pfam" id="PF13561">
    <property type="entry name" value="adh_short_C2"/>
    <property type="match status" value="1"/>
</dbReference>
<dbReference type="GO" id="GO:0006633">
    <property type="term" value="P:fatty acid biosynthetic process"/>
    <property type="evidence" value="ECO:0007669"/>
    <property type="project" value="TreeGrafter"/>
</dbReference>
<keyword evidence="7" id="KW-1185">Reference proteome</keyword>
<dbReference type="PANTHER" id="PTHR42760">
    <property type="entry name" value="SHORT-CHAIN DEHYDROGENASES/REDUCTASES FAMILY MEMBER"/>
    <property type="match status" value="1"/>
</dbReference>
<dbReference type="PRINTS" id="PR00081">
    <property type="entry name" value="GDHRDH"/>
</dbReference>
<dbReference type="InterPro" id="IPR036291">
    <property type="entry name" value="NAD(P)-bd_dom_sf"/>
</dbReference>
<evidence type="ECO:0000256" key="4">
    <source>
        <dbReference type="RuleBase" id="RU000363"/>
    </source>
</evidence>
<dbReference type="AlphaFoldDB" id="A0AAV9HAH5"/>
<evidence type="ECO:0000256" key="1">
    <source>
        <dbReference type="ARBA" id="ARBA00006484"/>
    </source>
</evidence>
<reference evidence="6" key="1">
    <citation type="journal article" date="2023" name="Mol. Phylogenet. Evol.">
        <title>Genome-scale phylogeny and comparative genomics of the fungal order Sordariales.</title>
        <authorList>
            <person name="Hensen N."/>
            <person name="Bonometti L."/>
            <person name="Westerberg I."/>
            <person name="Brannstrom I.O."/>
            <person name="Guillou S."/>
            <person name="Cros-Aarteil S."/>
            <person name="Calhoun S."/>
            <person name="Haridas S."/>
            <person name="Kuo A."/>
            <person name="Mondo S."/>
            <person name="Pangilinan J."/>
            <person name="Riley R."/>
            <person name="LaButti K."/>
            <person name="Andreopoulos B."/>
            <person name="Lipzen A."/>
            <person name="Chen C."/>
            <person name="Yan M."/>
            <person name="Daum C."/>
            <person name="Ng V."/>
            <person name="Clum A."/>
            <person name="Steindorff A."/>
            <person name="Ohm R.A."/>
            <person name="Martin F."/>
            <person name="Silar P."/>
            <person name="Natvig D.O."/>
            <person name="Lalanne C."/>
            <person name="Gautier V."/>
            <person name="Ament-Velasquez S.L."/>
            <person name="Kruys A."/>
            <person name="Hutchinson M.I."/>
            <person name="Powell A.J."/>
            <person name="Barry K."/>
            <person name="Miller A.N."/>
            <person name="Grigoriev I.V."/>
            <person name="Debuchy R."/>
            <person name="Gladieux P."/>
            <person name="Hiltunen Thoren M."/>
            <person name="Johannesson H."/>
        </authorList>
    </citation>
    <scope>NUCLEOTIDE SEQUENCE</scope>
    <source>
        <strain evidence="6">PSN324</strain>
    </source>
</reference>
<comment type="caution">
    <text evidence="6">The sequence shown here is derived from an EMBL/GenBank/DDBJ whole genome shotgun (WGS) entry which is preliminary data.</text>
</comment>
<keyword evidence="3" id="KW-0560">Oxidoreductase</keyword>
<keyword evidence="2" id="KW-0521">NADP</keyword>
<protein>
    <submittedName>
        <fullName evidence="6">3-oxoacyl--reductase</fullName>
    </submittedName>
</protein>
<dbReference type="InterPro" id="IPR002347">
    <property type="entry name" value="SDR_fam"/>
</dbReference>
<dbReference type="PRINTS" id="PR00080">
    <property type="entry name" value="SDRFAMILY"/>
</dbReference>
<dbReference type="PROSITE" id="PS00061">
    <property type="entry name" value="ADH_SHORT"/>
    <property type="match status" value="1"/>
</dbReference>
<evidence type="ECO:0000256" key="3">
    <source>
        <dbReference type="ARBA" id="ARBA00023002"/>
    </source>
</evidence>
<accession>A0AAV9HAH5</accession>
<dbReference type="Gene3D" id="3.40.50.720">
    <property type="entry name" value="NAD(P)-binding Rossmann-like Domain"/>
    <property type="match status" value="1"/>
</dbReference>
<evidence type="ECO:0000313" key="6">
    <source>
        <dbReference type="EMBL" id="KAK4457787.1"/>
    </source>
</evidence>
<dbReference type="EMBL" id="MU865097">
    <property type="protein sequence ID" value="KAK4457787.1"/>
    <property type="molecule type" value="Genomic_DNA"/>
</dbReference>
<reference evidence="6" key="2">
    <citation type="submission" date="2023-06" db="EMBL/GenBank/DDBJ databases">
        <authorList>
            <consortium name="Lawrence Berkeley National Laboratory"/>
            <person name="Mondo S.J."/>
            <person name="Hensen N."/>
            <person name="Bonometti L."/>
            <person name="Westerberg I."/>
            <person name="Brannstrom I.O."/>
            <person name="Guillou S."/>
            <person name="Cros-Aarteil S."/>
            <person name="Calhoun S."/>
            <person name="Haridas S."/>
            <person name="Kuo A."/>
            <person name="Pangilinan J."/>
            <person name="Riley R."/>
            <person name="Labutti K."/>
            <person name="Andreopoulos B."/>
            <person name="Lipzen A."/>
            <person name="Chen C."/>
            <person name="Yanf M."/>
            <person name="Daum C."/>
            <person name="Ng V."/>
            <person name="Clum A."/>
            <person name="Steindorff A."/>
            <person name="Ohm R."/>
            <person name="Martin F."/>
            <person name="Silar P."/>
            <person name="Natvig D."/>
            <person name="Lalanne C."/>
            <person name="Gautier V."/>
            <person name="Ament-Velasquez S.L."/>
            <person name="Kruys A."/>
            <person name="Hutchinson M.I."/>
            <person name="Powell A.J."/>
            <person name="Barry K."/>
            <person name="Miller A.N."/>
            <person name="Grigoriev I.V."/>
            <person name="Debuchy R."/>
            <person name="Gladieux P."/>
            <person name="Thoren M.H."/>
            <person name="Johannesson H."/>
        </authorList>
    </citation>
    <scope>NUCLEOTIDE SEQUENCE</scope>
    <source>
        <strain evidence="6">PSN324</strain>
    </source>
</reference>
<dbReference type="PANTHER" id="PTHR42760:SF133">
    <property type="entry name" value="3-OXOACYL-[ACYL-CARRIER-PROTEIN] REDUCTASE"/>
    <property type="match status" value="1"/>
</dbReference>
<dbReference type="SUPFAM" id="SSF51735">
    <property type="entry name" value="NAD(P)-binding Rossmann-fold domains"/>
    <property type="match status" value="1"/>
</dbReference>